<keyword evidence="4 5" id="KW-0413">Isomerase</keyword>
<evidence type="ECO:0000256" key="2">
    <source>
        <dbReference type="ARBA" id="ARBA00006577"/>
    </source>
</evidence>
<dbReference type="GO" id="GO:0003755">
    <property type="term" value="F:peptidyl-prolyl cis-trans isomerase activity"/>
    <property type="evidence" value="ECO:0007669"/>
    <property type="project" value="UniProtKB-UniRule"/>
</dbReference>
<dbReference type="PANTHER" id="PTHR43811">
    <property type="entry name" value="FKBP-TYPE PEPTIDYL-PROLYL CIS-TRANS ISOMERASE FKPA"/>
    <property type="match status" value="1"/>
</dbReference>
<evidence type="ECO:0000256" key="5">
    <source>
        <dbReference type="PROSITE-ProRule" id="PRU00277"/>
    </source>
</evidence>
<gene>
    <name evidence="8" type="ORF">GCM10017591_28480</name>
</gene>
<dbReference type="AlphaFoldDB" id="A0A9W6HNY8"/>
<dbReference type="InterPro" id="IPR046357">
    <property type="entry name" value="PPIase_dom_sf"/>
</dbReference>
<dbReference type="Gene3D" id="3.10.50.40">
    <property type="match status" value="1"/>
</dbReference>
<keyword evidence="3 5" id="KW-0697">Rotamase</keyword>
<reference evidence="8" key="1">
    <citation type="journal article" date="2014" name="Int. J. Syst. Evol. Microbiol.">
        <title>Complete genome sequence of Corynebacterium casei LMG S-19264T (=DSM 44701T), isolated from a smear-ripened cheese.</title>
        <authorList>
            <consortium name="US DOE Joint Genome Institute (JGI-PGF)"/>
            <person name="Walter F."/>
            <person name="Albersmeier A."/>
            <person name="Kalinowski J."/>
            <person name="Ruckert C."/>
        </authorList>
    </citation>
    <scope>NUCLEOTIDE SEQUENCE</scope>
    <source>
        <strain evidence="8">VKM Ac-1940</strain>
    </source>
</reference>
<proteinExistence type="inferred from homology"/>
<evidence type="ECO:0000256" key="4">
    <source>
        <dbReference type="ARBA" id="ARBA00023235"/>
    </source>
</evidence>
<dbReference type="EMBL" id="BSER01000014">
    <property type="protein sequence ID" value="GLJ96785.1"/>
    <property type="molecule type" value="Genomic_DNA"/>
</dbReference>
<evidence type="ECO:0000313" key="9">
    <source>
        <dbReference type="Proteomes" id="UP001142291"/>
    </source>
</evidence>
<evidence type="ECO:0000256" key="6">
    <source>
        <dbReference type="RuleBase" id="RU003915"/>
    </source>
</evidence>
<reference evidence="8" key="2">
    <citation type="submission" date="2023-01" db="EMBL/GenBank/DDBJ databases">
        <authorList>
            <person name="Sun Q."/>
            <person name="Evtushenko L."/>
        </authorList>
    </citation>
    <scope>NUCLEOTIDE SEQUENCE</scope>
    <source>
        <strain evidence="8">VKM Ac-1940</strain>
    </source>
</reference>
<dbReference type="Pfam" id="PF00254">
    <property type="entry name" value="FKBP_C"/>
    <property type="match status" value="1"/>
</dbReference>
<dbReference type="Proteomes" id="UP001142291">
    <property type="component" value="Unassembled WGS sequence"/>
</dbReference>
<comment type="catalytic activity">
    <reaction evidence="1 5 6">
        <text>[protein]-peptidylproline (omega=180) = [protein]-peptidylproline (omega=0)</text>
        <dbReference type="Rhea" id="RHEA:16237"/>
        <dbReference type="Rhea" id="RHEA-COMP:10747"/>
        <dbReference type="Rhea" id="RHEA-COMP:10748"/>
        <dbReference type="ChEBI" id="CHEBI:83833"/>
        <dbReference type="ChEBI" id="CHEBI:83834"/>
        <dbReference type="EC" id="5.2.1.8"/>
    </reaction>
</comment>
<dbReference type="InterPro" id="IPR001179">
    <property type="entry name" value="PPIase_FKBP_dom"/>
</dbReference>
<evidence type="ECO:0000313" key="8">
    <source>
        <dbReference type="EMBL" id="GLJ96785.1"/>
    </source>
</evidence>
<evidence type="ECO:0000256" key="1">
    <source>
        <dbReference type="ARBA" id="ARBA00000971"/>
    </source>
</evidence>
<organism evidence="8 9">
    <name type="scientific">Microbacterium dextranolyticum</name>
    <dbReference type="NCBI Taxonomy" id="36806"/>
    <lineage>
        <taxon>Bacteria</taxon>
        <taxon>Bacillati</taxon>
        <taxon>Actinomycetota</taxon>
        <taxon>Actinomycetes</taxon>
        <taxon>Micrococcales</taxon>
        <taxon>Microbacteriaceae</taxon>
        <taxon>Microbacterium</taxon>
    </lineage>
</organism>
<name>A0A9W6HNY8_9MICO</name>
<accession>A0A9W6HNY8</accession>
<dbReference type="EC" id="5.2.1.8" evidence="6"/>
<dbReference type="PANTHER" id="PTHR43811:SF19">
    <property type="entry name" value="39 KDA FK506-BINDING NUCLEAR PROTEIN"/>
    <property type="match status" value="1"/>
</dbReference>
<comment type="similarity">
    <text evidence="2 6">Belongs to the FKBP-type PPIase family.</text>
</comment>
<sequence length="147" mass="15707">MELCAGGVVPVVHLRVTGIRAWMDAMTEERTKPEFDAPTGPAPEELVIRDIVVGDGAEAKPGDTVTVHYAGVEYESGEEFDSSWGRGESIQFPLRGLIQGWQDGIPGMKVGGRRELVIPPHLAYGPAGGHFLGGKTLIFIIDLLAVG</sequence>
<evidence type="ECO:0000256" key="3">
    <source>
        <dbReference type="ARBA" id="ARBA00023110"/>
    </source>
</evidence>
<dbReference type="PROSITE" id="PS50059">
    <property type="entry name" value="FKBP_PPIASE"/>
    <property type="match status" value="1"/>
</dbReference>
<feature type="domain" description="PPIase FKBP-type" evidence="7">
    <location>
        <begin position="62"/>
        <end position="147"/>
    </location>
</feature>
<protein>
    <recommendedName>
        <fullName evidence="6">Peptidyl-prolyl cis-trans isomerase</fullName>
        <ecNumber evidence="6">5.2.1.8</ecNumber>
    </recommendedName>
</protein>
<keyword evidence="9" id="KW-1185">Reference proteome</keyword>
<evidence type="ECO:0000259" key="7">
    <source>
        <dbReference type="PROSITE" id="PS50059"/>
    </source>
</evidence>
<comment type="caution">
    <text evidence="8">The sequence shown here is derived from an EMBL/GenBank/DDBJ whole genome shotgun (WGS) entry which is preliminary data.</text>
</comment>
<dbReference type="SUPFAM" id="SSF54534">
    <property type="entry name" value="FKBP-like"/>
    <property type="match status" value="1"/>
</dbReference>